<dbReference type="SMART" id="SM00028">
    <property type="entry name" value="TPR"/>
    <property type="match status" value="1"/>
</dbReference>
<dbReference type="InterPro" id="IPR019734">
    <property type="entry name" value="TPR_rpt"/>
</dbReference>
<proteinExistence type="predicted"/>
<accession>A0A0F9R8D8</accession>
<dbReference type="InterPro" id="IPR011990">
    <property type="entry name" value="TPR-like_helical_dom_sf"/>
</dbReference>
<dbReference type="PROSITE" id="PS50005">
    <property type="entry name" value="TPR"/>
    <property type="match status" value="1"/>
</dbReference>
<sequence>MPSTIFLASSKGGRGVRPGFYPLILSVLLLPSAGIAAPIGPDVQIPSREEVVLRIDNSLPVIPKAERNSPELSPAILALQVRELIQRSRETGSPRPLGLAEGLLAQVPESEWTPDVYLIRATVLQRLHRFDDAEADLERVLQADPDNHQAWLTRYSIALVRGDIQGAEQACGLLEKVLPGLVAQSCSAELASMGDAPEQAFQDLQLSIQNSRNAHSSERDYALVTLADMASRLDMPVAGKLWAEALLQAPDDLYRRARFADWLLLNDQAKAVLPLTRDYVAVDTLAVLRAVAMTDLQHPQRQTLTEDLQRRFQEASWRGEFLHQWEYARFLLDVQGDARAGFEMAEANWQTQRAYPDRQLLVRAAIAAGKQDDLKRLGVESGAAL</sequence>
<organism evidence="1">
    <name type="scientific">marine sediment metagenome</name>
    <dbReference type="NCBI Taxonomy" id="412755"/>
    <lineage>
        <taxon>unclassified sequences</taxon>
        <taxon>metagenomes</taxon>
        <taxon>ecological metagenomes</taxon>
    </lineage>
</organism>
<evidence type="ECO:0000313" key="1">
    <source>
        <dbReference type="EMBL" id="KKN52760.1"/>
    </source>
</evidence>
<protein>
    <submittedName>
        <fullName evidence="1">Uncharacterized protein</fullName>
    </submittedName>
</protein>
<dbReference type="Gene3D" id="1.25.40.10">
    <property type="entry name" value="Tetratricopeptide repeat domain"/>
    <property type="match status" value="1"/>
</dbReference>
<comment type="caution">
    <text evidence="1">The sequence shown here is derived from an EMBL/GenBank/DDBJ whole genome shotgun (WGS) entry which is preliminary data.</text>
</comment>
<dbReference type="Pfam" id="PF13428">
    <property type="entry name" value="TPR_14"/>
    <property type="match status" value="1"/>
</dbReference>
<dbReference type="AlphaFoldDB" id="A0A0F9R8D8"/>
<dbReference type="EMBL" id="LAZR01001005">
    <property type="protein sequence ID" value="KKN52760.1"/>
    <property type="molecule type" value="Genomic_DNA"/>
</dbReference>
<name>A0A0F9R8D8_9ZZZZ</name>
<gene>
    <name evidence="1" type="ORF">LCGC14_0609240</name>
</gene>
<reference evidence="1" key="1">
    <citation type="journal article" date="2015" name="Nature">
        <title>Complex archaea that bridge the gap between prokaryotes and eukaryotes.</title>
        <authorList>
            <person name="Spang A."/>
            <person name="Saw J.H."/>
            <person name="Jorgensen S.L."/>
            <person name="Zaremba-Niedzwiedzka K."/>
            <person name="Martijn J."/>
            <person name="Lind A.E."/>
            <person name="van Eijk R."/>
            <person name="Schleper C."/>
            <person name="Guy L."/>
            <person name="Ettema T.J."/>
        </authorList>
    </citation>
    <scope>NUCLEOTIDE SEQUENCE</scope>
</reference>
<dbReference type="SUPFAM" id="SSF48452">
    <property type="entry name" value="TPR-like"/>
    <property type="match status" value="1"/>
</dbReference>